<protein>
    <recommendedName>
        <fullName evidence="2">Single-stranded-DNA-specific exonuclease RecJ</fullName>
    </recommendedName>
</protein>
<evidence type="ECO:0000259" key="8">
    <source>
        <dbReference type="Pfam" id="PF17768"/>
    </source>
</evidence>
<dbReference type="InterPro" id="IPR051673">
    <property type="entry name" value="SSDNA_exonuclease_RecJ"/>
</dbReference>
<dbReference type="PANTHER" id="PTHR30255:SF2">
    <property type="entry name" value="SINGLE-STRANDED-DNA-SPECIFIC EXONUCLEASE RECJ"/>
    <property type="match status" value="1"/>
</dbReference>
<dbReference type="PANTHER" id="PTHR30255">
    <property type="entry name" value="SINGLE-STRANDED-DNA-SPECIFIC EXONUCLEASE RECJ"/>
    <property type="match status" value="1"/>
</dbReference>
<gene>
    <name evidence="10" type="ORF">C8263_10540</name>
</gene>
<dbReference type="InterPro" id="IPR003156">
    <property type="entry name" value="DHHA1_dom"/>
</dbReference>
<keyword evidence="11" id="KW-1185">Reference proteome</keyword>
<accession>A0A2T3W7M3</accession>
<evidence type="ECO:0000259" key="9">
    <source>
        <dbReference type="Pfam" id="PF20748"/>
    </source>
</evidence>
<reference evidence="10 11" key="1">
    <citation type="submission" date="2018-03" db="EMBL/GenBank/DDBJ databases">
        <title>Draft genome of Deinococcus sp. OD32.</title>
        <authorList>
            <person name="Wang X.-P."/>
            <person name="Du Z.-J."/>
        </authorList>
    </citation>
    <scope>NUCLEOTIDE SEQUENCE [LARGE SCALE GENOMIC DNA]</scope>
    <source>
        <strain evidence="10 11">OD32</strain>
    </source>
</reference>
<sequence>MRTWGVAPPLAQALAGRGLSPALLAPPLALTPNPALREAARRLAGAIQAGRRLRIHGDYDADGVSATAVLVLGLRELGAEVHGFIPHRLNEGYGLHPDRVDEHAAACDLLVTVDCGVTNHAEIRALLDRGTEVIVTDHHAPGDHFPEALVVHPHLTQGYDGALHNLTGAGVAYHLLWAVRDELGQGEPRHLSPLATLGTIADVAPLVGENRALVQAGLEELGRTGLPGLRALLETGRVTRPGARDVAFVLAPRINAAGRLGEADIALELLTTASAHEARRLAEYLEIRNLERRKLQDEMFAQALTLADPRDPALVVTHPDWHAGVMGIVASKLVDTYHKPVYIVAQGKGSVRSTPGISAVGGLKFSHDLLKRYGGHPGAAGFAMDEAHFAAFRDRVHAYVRQFPAPLPRVRLDAPLPALGAGLDLLEQTAALEPFGEGHPLPLWHLRDTLTDTRLVGKRGDSLQFKVAGLRGVKFGESDAAGGERDLAAHLMGSEWRGQSRVEFQGQALRVPAPVALDAPPPGLSLPRLDPRAALGHLRAGAAAHAAGPVAEYLRDNVPGLTLVAAGAPHPGGELILYTLPAEDDLRRWIRGGRVAFAFGPKTLADLEGALTRQHLLAPPGNPLRELVPGAGDQHLEAAADAYRRWQWAHHWRVLDDEGWTASVLAMLGLGHEEGQTQPALALG</sequence>
<dbReference type="Gene3D" id="3.90.1640.30">
    <property type="match status" value="1"/>
</dbReference>
<feature type="domain" description="RecJ OB" evidence="8">
    <location>
        <begin position="413"/>
        <end position="505"/>
    </location>
</feature>
<dbReference type="Pfam" id="PF01368">
    <property type="entry name" value="DHH"/>
    <property type="match status" value="1"/>
</dbReference>
<keyword evidence="4" id="KW-0378">Hydrolase</keyword>
<dbReference type="Gene3D" id="3.10.310.30">
    <property type="match status" value="1"/>
</dbReference>
<dbReference type="OrthoDB" id="9809852at2"/>
<dbReference type="InterPro" id="IPR041122">
    <property type="entry name" value="RecJ_OB"/>
</dbReference>
<evidence type="ECO:0000256" key="5">
    <source>
        <dbReference type="ARBA" id="ARBA00022839"/>
    </source>
</evidence>
<dbReference type="GO" id="GO:0004527">
    <property type="term" value="F:exonuclease activity"/>
    <property type="evidence" value="ECO:0007669"/>
    <property type="project" value="UniProtKB-KW"/>
</dbReference>
<evidence type="ECO:0000313" key="11">
    <source>
        <dbReference type="Proteomes" id="UP000240317"/>
    </source>
</evidence>
<evidence type="ECO:0000256" key="2">
    <source>
        <dbReference type="ARBA" id="ARBA00019841"/>
    </source>
</evidence>
<dbReference type="Pfam" id="PF02272">
    <property type="entry name" value="DHHA1"/>
    <property type="match status" value="1"/>
</dbReference>
<proteinExistence type="inferred from homology"/>
<evidence type="ECO:0000313" key="10">
    <source>
        <dbReference type="EMBL" id="PTA67910.1"/>
    </source>
</evidence>
<dbReference type="InterPro" id="IPR001667">
    <property type="entry name" value="DDH_dom"/>
</dbReference>
<evidence type="ECO:0000259" key="6">
    <source>
        <dbReference type="Pfam" id="PF01368"/>
    </source>
</evidence>
<keyword evidence="5 10" id="KW-0269">Exonuclease</keyword>
<dbReference type="Pfam" id="PF17768">
    <property type="entry name" value="RecJ_OB"/>
    <property type="match status" value="1"/>
</dbReference>
<evidence type="ECO:0000256" key="4">
    <source>
        <dbReference type="ARBA" id="ARBA00022801"/>
    </source>
</evidence>
<comment type="caution">
    <text evidence="10">The sequence shown here is derived from an EMBL/GenBank/DDBJ whole genome shotgun (WGS) entry which is preliminary data.</text>
</comment>
<dbReference type="EMBL" id="PYSV01000009">
    <property type="protein sequence ID" value="PTA67910.1"/>
    <property type="molecule type" value="Genomic_DNA"/>
</dbReference>
<dbReference type="InterPro" id="IPR048918">
    <property type="entry name" value="RecJ_C_deino"/>
</dbReference>
<dbReference type="GO" id="GO:0003676">
    <property type="term" value="F:nucleic acid binding"/>
    <property type="evidence" value="ECO:0007669"/>
    <property type="project" value="InterPro"/>
</dbReference>
<evidence type="ECO:0000256" key="1">
    <source>
        <dbReference type="ARBA" id="ARBA00005915"/>
    </source>
</evidence>
<evidence type="ECO:0000259" key="7">
    <source>
        <dbReference type="Pfam" id="PF02272"/>
    </source>
</evidence>
<comment type="similarity">
    <text evidence="1">Belongs to the RecJ family.</text>
</comment>
<dbReference type="Proteomes" id="UP000240317">
    <property type="component" value="Unassembled WGS sequence"/>
</dbReference>
<evidence type="ECO:0000256" key="3">
    <source>
        <dbReference type="ARBA" id="ARBA00022722"/>
    </source>
</evidence>
<dbReference type="InterPro" id="IPR038763">
    <property type="entry name" value="DHH_sf"/>
</dbReference>
<feature type="domain" description="Single-stranded-DNA-specific exonuclease RecJ C-terminal" evidence="9">
    <location>
        <begin position="523"/>
        <end position="673"/>
    </location>
</feature>
<feature type="domain" description="DHHA1" evidence="7">
    <location>
        <begin position="313"/>
        <end position="401"/>
    </location>
</feature>
<name>A0A2T3W7M3_9DEIO</name>
<dbReference type="SUPFAM" id="SSF64182">
    <property type="entry name" value="DHH phosphoesterases"/>
    <property type="match status" value="1"/>
</dbReference>
<dbReference type="RefSeq" id="WP_107138157.1">
    <property type="nucleotide sequence ID" value="NZ_PYSV01000009.1"/>
</dbReference>
<dbReference type="Pfam" id="PF20748">
    <property type="entry name" value="RecJ_C_Deinoc"/>
    <property type="match status" value="1"/>
</dbReference>
<keyword evidence="3" id="KW-0540">Nuclease</keyword>
<dbReference type="AlphaFoldDB" id="A0A2T3W7M3"/>
<feature type="domain" description="DDH" evidence="6">
    <location>
        <begin position="54"/>
        <end position="194"/>
    </location>
</feature>
<organism evidence="10 11">
    <name type="scientific">Deinococcus arcticus</name>
    <dbReference type="NCBI Taxonomy" id="2136176"/>
    <lineage>
        <taxon>Bacteria</taxon>
        <taxon>Thermotogati</taxon>
        <taxon>Deinococcota</taxon>
        <taxon>Deinococci</taxon>
        <taxon>Deinococcales</taxon>
        <taxon>Deinococcaceae</taxon>
        <taxon>Deinococcus</taxon>
    </lineage>
</organism>